<evidence type="ECO:0000313" key="1">
    <source>
        <dbReference type="EMBL" id="GAH71426.1"/>
    </source>
</evidence>
<dbReference type="InterPro" id="IPR008979">
    <property type="entry name" value="Galactose-bd-like_sf"/>
</dbReference>
<dbReference type="Gene3D" id="2.60.40.10">
    <property type="entry name" value="Immunoglobulins"/>
    <property type="match status" value="1"/>
</dbReference>
<organism evidence="1">
    <name type="scientific">marine sediment metagenome</name>
    <dbReference type="NCBI Taxonomy" id="412755"/>
    <lineage>
        <taxon>unclassified sequences</taxon>
        <taxon>metagenomes</taxon>
        <taxon>ecological metagenomes</taxon>
    </lineage>
</organism>
<dbReference type="AlphaFoldDB" id="X1HMQ9"/>
<proteinExistence type="predicted"/>
<reference evidence="1" key="1">
    <citation type="journal article" date="2014" name="Front. Microbiol.">
        <title>High frequency of phylogenetically diverse reductive dehalogenase-homologous genes in deep subseafloor sedimentary metagenomes.</title>
        <authorList>
            <person name="Kawai M."/>
            <person name="Futagami T."/>
            <person name="Toyoda A."/>
            <person name="Takaki Y."/>
            <person name="Nishi S."/>
            <person name="Hori S."/>
            <person name="Arai W."/>
            <person name="Tsubouchi T."/>
            <person name="Morono Y."/>
            <person name="Uchiyama I."/>
            <person name="Ito T."/>
            <person name="Fujiyama A."/>
            <person name="Inagaki F."/>
            <person name="Takami H."/>
        </authorList>
    </citation>
    <scope>NUCLEOTIDE SEQUENCE</scope>
    <source>
        <strain evidence="1">Expedition CK06-06</strain>
    </source>
</reference>
<name>X1HMQ9_9ZZZZ</name>
<sequence length="210" mass="22748">IEPKALNDTITRDLGAGNEKDLSNVTQIKFDIRSSRTGTYLQFGWGESAYTDHLSSITINSANIWETKTIDISGFSNSEKDALRYLGFKVTNADSNFTGYIDNIYTPNQAPTAPTSLLCEGTTNPTNVTDLTPEFSAIYNDPDTGDIANKYRVEVNTASNFTGTVMWDSGADGTAMADCTQGNRCQDISYAGTALSLNGATVVALARMRY</sequence>
<dbReference type="InterPro" id="IPR013783">
    <property type="entry name" value="Ig-like_fold"/>
</dbReference>
<gene>
    <name evidence="1" type="ORF">S03H2_53107</name>
</gene>
<comment type="caution">
    <text evidence="1">The sequence shown here is derived from an EMBL/GenBank/DDBJ whole genome shotgun (WGS) entry which is preliminary data.</text>
</comment>
<accession>X1HMQ9</accession>
<protein>
    <submittedName>
        <fullName evidence="1">Uncharacterized protein</fullName>
    </submittedName>
</protein>
<dbReference type="EMBL" id="BARU01033788">
    <property type="protein sequence ID" value="GAH71426.1"/>
    <property type="molecule type" value="Genomic_DNA"/>
</dbReference>
<feature type="non-terminal residue" evidence="1">
    <location>
        <position position="1"/>
    </location>
</feature>
<dbReference type="SUPFAM" id="SSF49785">
    <property type="entry name" value="Galactose-binding domain-like"/>
    <property type="match status" value="1"/>
</dbReference>